<feature type="transmembrane region" description="Helical" evidence="12">
    <location>
        <begin position="860"/>
        <end position="879"/>
    </location>
</feature>
<evidence type="ECO:0000256" key="8">
    <source>
        <dbReference type="ARBA" id="ARBA00023136"/>
    </source>
</evidence>
<feature type="transmembrane region" description="Helical" evidence="12">
    <location>
        <begin position="1005"/>
        <end position="1028"/>
    </location>
</feature>
<feature type="transmembrane region" description="Helical" evidence="12">
    <location>
        <begin position="1728"/>
        <end position="1747"/>
    </location>
</feature>
<evidence type="ECO:0000256" key="6">
    <source>
        <dbReference type="ARBA" id="ARBA00022989"/>
    </source>
</evidence>
<feature type="region of interest" description="Disordered" evidence="11">
    <location>
        <begin position="1496"/>
        <end position="1548"/>
    </location>
</feature>
<dbReference type="Ensembl" id="ENSCSAVT00000004178.1">
    <property type="protein sequence ID" value="ENSCSAVP00000004116.1"/>
    <property type="gene ID" value="ENSCSAVG00000002422.1"/>
</dbReference>
<feature type="chain" id="PRO_5003578572" description="Ion transport domain-containing protein" evidence="13">
    <location>
        <begin position="30"/>
        <end position="2227"/>
    </location>
</feature>
<feature type="domain" description="Ion transport" evidence="14">
    <location>
        <begin position="794"/>
        <end position="1037"/>
    </location>
</feature>
<feature type="signal peptide" evidence="13">
    <location>
        <begin position="1"/>
        <end position="29"/>
    </location>
</feature>
<dbReference type="SUPFAM" id="SSF81324">
    <property type="entry name" value="Voltage-gated potassium channels"/>
    <property type="match status" value="4"/>
</dbReference>
<name>H2YFL8_CIOSA</name>
<keyword evidence="9" id="KW-0325">Glycoprotein</keyword>
<evidence type="ECO:0000256" key="1">
    <source>
        <dbReference type="ARBA" id="ARBA00004141"/>
    </source>
</evidence>
<dbReference type="FunFam" id="1.20.120.350:FF:000007">
    <property type="entry name" value="Voltage-dependent T-type calcium channel subunit alpha"/>
    <property type="match status" value="1"/>
</dbReference>
<feature type="transmembrane region" description="Helical" evidence="12">
    <location>
        <begin position="45"/>
        <end position="68"/>
    </location>
</feature>
<dbReference type="InterPro" id="IPR043203">
    <property type="entry name" value="VGCC_Ca_Na"/>
</dbReference>
<dbReference type="GO" id="GO:0001518">
    <property type="term" value="C:voltage-gated sodium channel complex"/>
    <property type="evidence" value="ECO:0007669"/>
    <property type="project" value="TreeGrafter"/>
</dbReference>
<evidence type="ECO:0000256" key="13">
    <source>
        <dbReference type="SAM" id="SignalP"/>
    </source>
</evidence>
<proteinExistence type="predicted"/>
<dbReference type="Pfam" id="PF00520">
    <property type="entry name" value="Ion_trans"/>
    <property type="match status" value="4"/>
</dbReference>
<feature type="compositionally biased region" description="Low complexity" evidence="11">
    <location>
        <begin position="1515"/>
        <end position="1545"/>
    </location>
</feature>
<evidence type="ECO:0000256" key="3">
    <source>
        <dbReference type="ARBA" id="ARBA00022692"/>
    </source>
</evidence>
<dbReference type="GO" id="GO:0043005">
    <property type="term" value="C:neuron projection"/>
    <property type="evidence" value="ECO:0007669"/>
    <property type="project" value="TreeGrafter"/>
</dbReference>
<evidence type="ECO:0000259" key="14">
    <source>
        <dbReference type="Pfam" id="PF00520"/>
    </source>
</evidence>
<feature type="transmembrane region" description="Helical" evidence="12">
    <location>
        <begin position="1695"/>
        <end position="1716"/>
    </location>
</feature>
<dbReference type="InterPro" id="IPR005821">
    <property type="entry name" value="Ion_trans_dom"/>
</dbReference>
<dbReference type="eggNOG" id="KOG2302">
    <property type="taxonomic scope" value="Eukaryota"/>
</dbReference>
<dbReference type="PANTHER" id="PTHR10037:SF230">
    <property type="entry name" value="CA[2+]-CHANNEL PROTEIN ALPHA[[1]] SUBUNIT T, ISOFORM F"/>
    <property type="match status" value="1"/>
</dbReference>
<feature type="domain" description="Ion transport" evidence="14">
    <location>
        <begin position="1655"/>
        <end position="1845"/>
    </location>
</feature>
<dbReference type="GeneTree" id="ENSGT00940000168093"/>
<feature type="transmembrane region" description="Helical" evidence="12">
    <location>
        <begin position="1792"/>
        <end position="1811"/>
    </location>
</feature>
<dbReference type="FunFam" id="1.10.287.70:FF:000120">
    <property type="entry name" value="Voltage-dependent T-type calcium channel subunit alpha"/>
    <property type="match status" value="1"/>
</dbReference>
<feature type="region of interest" description="Disordered" evidence="11">
    <location>
        <begin position="1333"/>
        <end position="1363"/>
    </location>
</feature>
<dbReference type="FunFam" id="1.10.287.70:FF:000136">
    <property type="entry name" value="Voltage-dependent T-type calcium channel subunit alpha"/>
    <property type="match status" value="1"/>
</dbReference>
<feature type="transmembrane region" description="Helical" evidence="12">
    <location>
        <begin position="272"/>
        <end position="294"/>
    </location>
</feature>
<feature type="transmembrane region" description="Helical" evidence="12">
    <location>
        <begin position="2011"/>
        <end position="2032"/>
    </location>
</feature>
<feature type="transmembrane region" description="Helical" evidence="12">
    <location>
        <begin position="833"/>
        <end position="853"/>
    </location>
</feature>
<feature type="transmembrane region" description="Helical" evidence="12">
    <location>
        <begin position="795"/>
        <end position="813"/>
    </location>
</feature>
<feature type="transmembrane region" description="Helical" evidence="12">
    <location>
        <begin position="1243"/>
        <end position="1262"/>
    </location>
</feature>
<keyword evidence="13" id="KW-0732">Signal</keyword>
<comment type="subcellular location">
    <subcellularLocation>
        <location evidence="1">Membrane</location>
        <topology evidence="1">Multi-pass membrane protein</topology>
    </subcellularLocation>
</comment>
<evidence type="ECO:0000313" key="16">
    <source>
        <dbReference type="Proteomes" id="UP000007875"/>
    </source>
</evidence>
<protein>
    <recommendedName>
        <fullName evidence="14">Ion transport domain-containing protein</fullName>
    </recommendedName>
</protein>
<keyword evidence="7" id="KW-0406">Ion transport</keyword>
<sequence length="2227" mass="254549">QPLTWFERVSMLVILLNCVPLGLYQPCQPKPGLPCGSPRCSILEICDHFVFAFFAIEMLIKMLAMGVWGKLGYLGEAWNRLDFFIVLCGMMEYTLQLEDTMNFTSVRTVRVLRPLRAINRVPNMRILVMLLLDTLPMLGNVLMLCSFVFFIFGVVAVQLWEGTLRQRCFLDPNVFNITGDIVQLHNTPFYSRGEEDLAICSLPMDSGEFHCSDRSIITPFTVENITCSNKCKLFEVTQTCTPMCIDWNQYMNTCKAGDSNPSLGSINFDNIMYAWVAIFQVISLEGWVDIMYYLMDGYSFYSFIYFILLIVIGSFFMINLCLVVIATQFSETKQREQRLMEEQRLRFKSNDSTLASYSPPGNCYEEMLKYISHLYRKNKRKIKSQNIFFVFLKRKIKSNIICAMLYTYVSFQRRWHKWQTEKKLKRSGMGSLKREVPVRSVRKKKKSIHLHHHHHHHHHHYHIADTIDRTGDGASSKIFGELMDGCIICTFSGLIRTLERRDRGLAITSDACPHTPQNFTQILPQRLMLTDGSNELVEPVKTGKYKTTQDHFKMLSLNFKAVFDPLLIFYIVSKAHGSTFVLCSFIFNGTNDGSRFVLLTVPIHTPSASTSLHSICGAVGIPQRTNSYRDRRPSAEVTVNDPGSVYFKPRGLDPCFQPEILSTKFCPEDITVYHYNAIIIQVFFIFHSLNSIGKQCFPTDILGKNNTLPRPQSFVTSELNCSCAEYEISNPEVFEPGVESDLDEKPPTSYRRFLCCCCDQRETKGKCKLGQFKKKLTKICQDFQEQTKRVVDSSYFNRGIMIAILINTLSMGIEHHSQPDGLTEVLEISNVIFTTLFALEMIAKIVAFGVAGYTKNLYNVFDALIVIIRFVLSCVYEFIWEIAAGTQNSGGGLSVLRTFRLLRVLKLVRFMPALQRQLVVLMKTMDNVATFMMLLTLFIFIFSILGMHLFGCDFCWVNQYGRTECDRKNFDSLLWAFVTVFQILTQEDWNIVLYNGMAATSPFASIYFITLMTIGNYVLFSLLVAILVEGFQAEYKIQQTFVFSESLIKKTNFYFYFSFISQDGDDEVDDYVETSSDEDEEVELLTRGRCPLIKVSTSKDFDEICQVSINKNVLILGLNESSINTISNLCLKSCCSTSVEIQRADDDSDSEFDEPPILAENYTKKVAKALGITGPKNVNGNTGHARKKAQHHMHVRIIALVEFSSMVLYLDDYVETSSDEDEEVELLTRGRCPLIKVSTSKGGFYFCTFFLNFYFYVNFNWVTEIYLSRPCEFLYPSPNDFLTVCSPSQEKESENWSLPVITRTSATPLHTPTLANISQENSLEKSFLSAESRGSSTDSQTEKDANHNTPQSVKKHAILSRKPSTESQNFESFKDNLLYFCEMLFAKNNSSALNLQTNCRTNKGILITTKSRKNHHFITKYFLQSCLSISSVIKFGGGSPLSRTGSWRLRKLRKIPTDQQSLVCSDEGRNSYYEIEEDMYSNASFENEYKEREEITKNSSTGFQDCSNKAIPSHNQNNNNSVLTNENTTNTNEKTEITSSKSESTGNSTESRRIFNFQVSIFMFIVTHIPQNKMCYLMSLLHNVKDHVQTKYWLWQITSHMSYLRHNPLYNNNRCKNIIQQVNPPNWTYTRKEWSLYLFSPELKFRRAVQKITEHKVFDNTILLLIFGNCITIAMERPSLKEGDYEREVLDCFNNIFTFVFLLELILKVIASGFYVGPKAYLKSGWNVLDFFLVSTSLIDFIMTLAYSSGSKLLGMLRVFRLLRALRPLRVISRAPGLKLVVQTLISSLKPIGNIVLICCAFFIIFGILGVQVLKGKFYRCVGPDLRNVTNKSNCLANPNNNWVNRRFSYQLPLNGSLKQVFLTIPPEWLTYTGFLSKYPQLAHLHRAIFFNEYELLEYLSSFSLILSRIRSNLATSTVHWSMRHARGEQRLNFRRKTLSRAKNQFSNSLSSFADNTKYYEEYGPARRALHDVCMNKYFEIGISIVIGINILTMAAEHYKQPKVLDQALKIANYFFTAVFILEAVLKLIALGFRRYFRDRWNQVDMLIVILSVVGIAVEALMTSGDERSLLINPTIIRVMRVLRIARVLKLLKVSKGIRSLLETVGNALPQVGNLGLLFLLLFFIFAALGVELFGTLSCDEAHPCNGLSRHASFSNFGIALLTLFRISTGDNWNGIMKDTIRQECDASDSCMVNCCSSSIISPIYFVLFVMTAQFVLVNVVVAVLMK</sequence>
<feature type="transmembrane region" description="Helical" evidence="12">
    <location>
        <begin position="1978"/>
        <end position="1999"/>
    </location>
</feature>
<feature type="transmembrane region" description="Helical" evidence="12">
    <location>
        <begin position="137"/>
        <end position="160"/>
    </location>
</feature>
<dbReference type="GO" id="GO:0086010">
    <property type="term" value="P:membrane depolarization during action potential"/>
    <property type="evidence" value="ECO:0007669"/>
    <property type="project" value="TreeGrafter"/>
</dbReference>
<feature type="transmembrane region" description="Helical" evidence="12">
    <location>
        <begin position="2044"/>
        <end position="2062"/>
    </location>
</feature>
<dbReference type="PANTHER" id="PTHR10037">
    <property type="entry name" value="VOLTAGE-GATED CATION CHANNEL CALCIUM AND SODIUM"/>
    <property type="match status" value="1"/>
</dbReference>
<keyword evidence="6 12" id="KW-1133">Transmembrane helix</keyword>
<keyword evidence="5" id="KW-0851">Voltage-gated channel</keyword>
<dbReference type="GO" id="GO:0008332">
    <property type="term" value="F:low voltage-gated calcium channel activity"/>
    <property type="evidence" value="ECO:0007669"/>
    <property type="project" value="TreeGrafter"/>
</dbReference>
<keyword evidence="16" id="KW-1185">Reference proteome</keyword>
<reference evidence="16" key="1">
    <citation type="submission" date="2003-08" db="EMBL/GenBank/DDBJ databases">
        <authorList>
            <person name="Birren B."/>
            <person name="Nusbaum C."/>
            <person name="Abebe A."/>
            <person name="Abouelleil A."/>
            <person name="Adekoya E."/>
            <person name="Ait-zahra M."/>
            <person name="Allen N."/>
            <person name="Allen T."/>
            <person name="An P."/>
            <person name="Anderson M."/>
            <person name="Anderson S."/>
            <person name="Arachchi H."/>
            <person name="Armbruster J."/>
            <person name="Bachantsang P."/>
            <person name="Baldwin J."/>
            <person name="Barry A."/>
            <person name="Bayul T."/>
            <person name="Blitshsteyn B."/>
            <person name="Bloom T."/>
            <person name="Blye J."/>
            <person name="Boguslavskiy L."/>
            <person name="Borowsky M."/>
            <person name="Boukhgalter B."/>
            <person name="Brunache A."/>
            <person name="Butler J."/>
            <person name="Calixte N."/>
            <person name="Calvo S."/>
            <person name="Camarata J."/>
            <person name="Campo K."/>
            <person name="Chang J."/>
            <person name="Cheshatsang Y."/>
            <person name="Citroen M."/>
            <person name="Collymore A."/>
            <person name="Considine T."/>
            <person name="Cook A."/>
            <person name="Cooke P."/>
            <person name="Corum B."/>
            <person name="Cuomo C."/>
            <person name="David R."/>
            <person name="Dawoe T."/>
            <person name="Degray S."/>
            <person name="Dodge S."/>
            <person name="Dooley K."/>
            <person name="Dorje P."/>
            <person name="Dorjee K."/>
            <person name="Dorris L."/>
            <person name="Duffey N."/>
            <person name="Dupes A."/>
            <person name="Elkins T."/>
            <person name="Engels R."/>
            <person name="Erickson J."/>
            <person name="Farina A."/>
            <person name="Faro S."/>
            <person name="Ferreira P."/>
            <person name="Fischer H."/>
            <person name="Fitzgerald M."/>
            <person name="Foley K."/>
            <person name="Gage D."/>
            <person name="Galagan J."/>
            <person name="Gearin G."/>
            <person name="Gnerre S."/>
            <person name="Gnirke A."/>
            <person name="Goyette A."/>
            <person name="Graham J."/>
            <person name="Grandbois E."/>
            <person name="Gyaltsen K."/>
            <person name="Hafez N."/>
            <person name="Hagopian D."/>
            <person name="Hagos B."/>
            <person name="Hall J."/>
            <person name="Hatcher B."/>
            <person name="Heller A."/>
            <person name="Higgins H."/>
            <person name="Honan T."/>
            <person name="Horn A."/>
            <person name="Houde N."/>
            <person name="Hughes L."/>
            <person name="Hulme W."/>
            <person name="Husby E."/>
            <person name="Iliev I."/>
            <person name="Jaffe D."/>
            <person name="Jones C."/>
            <person name="Kamal M."/>
            <person name="Kamat A."/>
            <person name="Kamvysselis M."/>
            <person name="Karlsson E."/>
            <person name="Kells C."/>
            <person name="Kieu A."/>
            <person name="Kisner P."/>
            <person name="Kodira C."/>
            <person name="Kulbokas E."/>
            <person name="Labutti K."/>
            <person name="Lama D."/>
            <person name="Landers T."/>
            <person name="Leger J."/>
            <person name="Levine S."/>
            <person name="Lewis D."/>
            <person name="Lewis T."/>
            <person name="Lindblad-toh K."/>
            <person name="Liu X."/>
            <person name="Lokyitsang T."/>
            <person name="Lokyitsang Y."/>
            <person name="Lucien O."/>
            <person name="Lui A."/>
            <person name="Ma L.J."/>
            <person name="Mabbitt R."/>
            <person name="Macdonald J."/>
            <person name="Maclean C."/>
            <person name="Major J."/>
            <person name="Manning J."/>
            <person name="Marabella R."/>
            <person name="Maru K."/>
            <person name="Matthews C."/>
            <person name="Mauceli E."/>
            <person name="Mccarthy M."/>
            <person name="Mcdonough S."/>
            <person name="Mcghee T."/>
            <person name="Meldrim J."/>
            <person name="Meneus L."/>
            <person name="Mesirov J."/>
            <person name="Mihalev A."/>
            <person name="Mihova T."/>
            <person name="Mikkelsen T."/>
            <person name="Mlenga V."/>
            <person name="Moru K."/>
            <person name="Mozes J."/>
            <person name="Mulrain L."/>
            <person name="Munson G."/>
            <person name="Naylor J."/>
            <person name="Newes C."/>
            <person name="Nguyen C."/>
            <person name="Nguyen N."/>
            <person name="Nguyen T."/>
            <person name="Nicol R."/>
            <person name="Nielsen C."/>
            <person name="Nizzari M."/>
            <person name="Norbu C."/>
            <person name="Norbu N."/>
            <person name="O'donnell P."/>
            <person name="Okoawo O."/>
            <person name="O'leary S."/>
            <person name="Omotosho B."/>
            <person name="O'neill K."/>
            <person name="Osman S."/>
            <person name="Parker S."/>
            <person name="Perrin D."/>
            <person name="Phunkhang P."/>
            <person name="Piqani B."/>
            <person name="Purcell S."/>
            <person name="Rachupka T."/>
            <person name="Ramasamy U."/>
            <person name="Rameau R."/>
            <person name="Ray V."/>
            <person name="Raymond C."/>
            <person name="Retta R."/>
            <person name="Richardson S."/>
            <person name="Rise C."/>
            <person name="Rodriguez J."/>
            <person name="Rogers J."/>
            <person name="Rogov P."/>
            <person name="Rutman M."/>
            <person name="Schupbach R."/>
            <person name="Seaman C."/>
            <person name="Settipalli S."/>
            <person name="Sharpe T."/>
            <person name="Sheridan J."/>
            <person name="Sherpa N."/>
            <person name="Shi J."/>
            <person name="Smirnov S."/>
            <person name="Smith C."/>
            <person name="Sougnez C."/>
            <person name="Spencer B."/>
            <person name="Stalker J."/>
            <person name="Stange-thomann N."/>
            <person name="Stavropoulos S."/>
            <person name="Stetson K."/>
            <person name="Stone C."/>
            <person name="Stone S."/>
            <person name="Stubbs M."/>
            <person name="Talamas J."/>
            <person name="Tchuinga P."/>
            <person name="Tenzing P."/>
            <person name="Tesfaye S."/>
            <person name="Theodore J."/>
            <person name="Thoulutsang Y."/>
            <person name="Topham K."/>
            <person name="Towey S."/>
            <person name="Tsamla T."/>
            <person name="Tsomo N."/>
            <person name="Vallee D."/>
            <person name="Vassiliev H."/>
            <person name="Venkataraman V."/>
            <person name="Vinson J."/>
            <person name="Vo A."/>
            <person name="Wade C."/>
            <person name="Wang S."/>
            <person name="Wangchuk T."/>
            <person name="Wangdi T."/>
            <person name="Whittaker C."/>
            <person name="Wilkinson J."/>
            <person name="Wu Y."/>
            <person name="Wyman D."/>
            <person name="Yadav S."/>
            <person name="Yang S."/>
            <person name="Yang X."/>
            <person name="Yeager S."/>
            <person name="Yee E."/>
            <person name="Young G."/>
            <person name="Zainoun J."/>
            <person name="Zembeck L."/>
            <person name="Zimmer A."/>
            <person name="Zody M."/>
            <person name="Lander E."/>
        </authorList>
    </citation>
    <scope>NUCLEOTIDE SEQUENCE [LARGE SCALE GENOMIC DNA]</scope>
</reference>
<dbReference type="Proteomes" id="UP000007875">
    <property type="component" value="Unassembled WGS sequence"/>
</dbReference>
<feature type="transmembrane region" description="Helical" evidence="12">
    <location>
        <begin position="931"/>
        <end position="957"/>
    </location>
</feature>
<feature type="domain" description="Ion transport" evidence="14">
    <location>
        <begin position="1976"/>
        <end position="2226"/>
    </location>
</feature>
<organism evidence="15 16">
    <name type="scientific">Ciona savignyi</name>
    <name type="common">Pacific transparent sea squirt</name>
    <dbReference type="NCBI Taxonomy" id="51511"/>
    <lineage>
        <taxon>Eukaryota</taxon>
        <taxon>Metazoa</taxon>
        <taxon>Chordata</taxon>
        <taxon>Tunicata</taxon>
        <taxon>Ascidiacea</taxon>
        <taxon>Phlebobranchia</taxon>
        <taxon>Cionidae</taxon>
        <taxon>Ciona</taxon>
    </lineage>
</organism>
<feature type="compositionally biased region" description="Polar residues" evidence="11">
    <location>
        <begin position="1497"/>
        <end position="1507"/>
    </location>
</feature>
<keyword evidence="3 12" id="KW-0812">Transmembrane</keyword>
<evidence type="ECO:0000256" key="4">
    <source>
        <dbReference type="ARBA" id="ARBA00022737"/>
    </source>
</evidence>
<feature type="transmembrane region" description="Helical" evidence="12">
    <location>
        <begin position="2204"/>
        <end position="2226"/>
    </location>
</feature>
<evidence type="ECO:0000256" key="10">
    <source>
        <dbReference type="ARBA" id="ARBA00023303"/>
    </source>
</evidence>
<evidence type="ECO:0000313" key="15">
    <source>
        <dbReference type="Ensembl" id="ENSCSAVP00000004116.1"/>
    </source>
</evidence>
<reference evidence="15" key="2">
    <citation type="submission" date="2025-08" db="UniProtKB">
        <authorList>
            <consortium name="Ensembl"/>
        </authorList>
    </citation>
    <scope>IDENTIFICATION</scope>
</reference>
<feature type="transmembrane region" description="Helical" evidence="12">
    <location>
        <begin position="300"/>
        <end position="325"/>
    </location>
</feature>
<feature type="transmembrane region" description="Helical" evidence="12">
    <location>
        <begin position="2115"/>
        <end position="2135"/>
    </location>
</feature>
<keyword evidence="10" id="KW-0407">Ion channel</keyword>
<feature type="transmembrane region" description="Helical" evidence="12">
    <location>
        <begin position="969"/>
        <end position="985"/>
    </location>
</feature>
<dbReference type="STRING" id="51511.ENSCSAVP00000004116"/>
<dbReference type="GO" id="GO:0070509">
    <property type="term" value="P:calcium ion import"/>
    <property type="evidence" value="ECO:0007669"/>
    <property type="project" value="TreeGrafter"/>
</dbReference>
<dbReference type="InterPro" id="IPR027359">
    <property type="entry name" value="Volt_channel_dom_sf"/>
</dbReference>
<keyword evidence="2" id="KW-0813">Transport</keyword>
<evidence type="ECO:0000256" key="7">
    <source>
        <dbReference type="ARBA" id="ARBA00023065"/>
    </source>
</evidence>
<keyword evidence="4" id="KW-0677">Repeat</keyword>
<evidence type="ECO:0000256" key="2">
    <source>
        <dbReference type="ARBA" id="ARBA00022448"/>
    </source>
</evidence>
<dbReference type="FunFam" id="1.20.120.350:FF:000008">
    <property type="entry name" value="Voltage-dependent T-type calcium channel subunit alpha"/>
    <property type="match status" value="1"/>
</dbReference>
<keyword evidence="8 12" id="KW-0472">Membrane</keyword>
<accession>H2YFL8</accession>
<dbReference type="GO" id="GO:0005248">
    <property type="term" value="F:voltage-gated sodium channel activity"/>
    <property type="evidence" value="ECO:0007669"/>
    <property type="project" value="TreeGrafter"/>
</dbReference>
<reference evidence="15" key="3">
    <citation type="submission" date="2025-09" db="UniProtKB">
        <authorList>
            <consortium name="Ensembl"/>
        </authorList>
    </citation>
    <scope>IDENTIFICATION</scope>
</reference>
<evidence type="ECO:0000256" key="9">
    <source>
        <dbReference type="ARBA" id="ARBA00023180"/>
    </source>
</evidence>
<dbReference type="FunCoup" id="H2YFL8">
    <property type="interactions" value="3"/>
</dbReference>
<evidence type="ECO:0000256" key="5">
    <source>
        <dbReference type="ARBA" id="ARBA00022882"/>
    </source>
</evidence>
<dbReference type="InParanoid" id="H2YFL8"/>
<evidence type="ECO:0000256" key="12">
    <source>
        <dbReference type="SAM" id="Phobius"/>
    </source>
</evidence>
<dbReference type="Gene3D" id="1.10.287.70">
    <property type="match status" value="4"/>
</dbReference>
<evidence type="ECO:0000256" key="11">
    <source>
        <dbReference type="SAM" id="MobiDB-lite"/>
    </source>
</evidence>
<feature type="domain" description="Ion transport" evidence="14">
    <location>
        <begin position="4"/>
        <end position="337"/>
    </location>
</feature>
<dbReference type="Gene3D" id="1.20.120.350">
    <property type="entry name" value="Voltage-gated potassium channels. Chain C"/>
    <property type="match status" value="4"/>
</dbReference>
<dbReference type="FunFam" id="1.20.120.350:FF:000009">
    <property type="entry name" value="Voltage-dependent T-type calcium channel subunit alpha"/>
    <property type="match status" value="1"/>
</dbReference>